<evidence type="ECO:0000259" key="1">
    <source>
        <dbReference type="Pfam" id="PF20247"/>
    </source>
</evidence>
<evidence type="ECO:0000313" key="3">
    <source>
        <dbReference type="Proteomes" id="UP000199518"/>
    </source>
</evidence>
<proteinExistence type="predicted"/>
<organism evidence="2 3">
    <name type="scientific">Planctomicrobium piriforme</name>
    <dbReference type="NCBI Taxonomy" id="1576369"/>
    <lineage>
        <taxon>Bacteria</taxon>
        <taxon>Pseudomonadati</taxon>
        <taxon>Planctomycetota</taxon>
        <taxon>Planctomycetia</taxon>
        <taxon>Planctomycetales</taxon>
        <taxon>Planctomycetaceae</taxon>
        <taxon>Planctomicrobium</taxon>
    </lineage>
</organism>
<keyword evidence="3" id="KW-1185">Reference proteome</keyword>
<name>A0A1I3M7R1_9PLAN</name>
<dbReference type="RefSeq" id="WP_092052663.1">
    <property type="nucleotide sequence ID" value="NZ_FOQD01000013.1"/>
</dbReference>
<dbReference type="CDD" id="cd21173">
    <property type="entry name" value="NucC-like"/>
    <property type="match status" value="1"/>
</dbReference>
<accession>A0A1I3M7R1</accession>
<protein>
    <recommendedName>
        <fullName evidence="1">DUF6602 domain-containing protein</fullName>
    </recommendedName>
</protein>
<dbReference type="InterPro" id="IPR046537">
    <property type="entry name" value="DUF6602"/>
</dbReference>
<dbReference type="OrthoDB" id="337432at2"/>
<dbReference type="AlphaFoldDB" id="A0A1I3M7R1"/>
<evidence type="ECO:0000313" key="2">
    <source>
        <dbReference type="EMBL" id="SFI92870.1"/>
    </source>
</evidence>
<dbReference type="Proteomes" id="UP000199518">
    <property type="component" value="Unassembled WGS sequence"/>
</dbReference>
<reference evidence="3" key="1">
    <citation type="submission" date="2016-10" db="EMBL/GenBank/DDBJ databases">
        <authorList>
            <person name="Varghese N."/>
            <person name="Submissions S."/>
        </authorList>
    </citation>
    <scope>NUCLEOTIDE SEQUENCE [LARGE SCALE GENOMIC DNA]</scope>
    <source>
        <strain evidence="3">DSM 26348</strain>
    </source>
</reference>
<feature type="domain" description="DUF6602" evidence="1">
    <location>
        <begin position="22"/>
        <end position="125"/>
    </location>
</feature>
<sequence>MNSRILDRLKHAERQMILRLEEIRASFKHAGNKGANVEEVVRSFLREYLPPIHTVGQGEVIDSIGNESRQLDVVITNDAHPPINGSQGVGLFFIEGVSCAAEVKTILDGKELESALRNASQFKRLKPDMTLPTQTVSTDSDYPRFVERRPYFLLAFESKLKNETLAQRVREWCSLNAKEIPDQIDAIFTLDGGSIFNLGDGDGFFHGVGVVSGNRSKGFVRIEPEQDQPLLNMLCWMNLCMHKINYQVNPISRYMGSIDWMKF</sequence>
<gene>
    <name evidence="2" type="ORF">SAMN05421753_113182</name>
</gene>
<dbReference type="EMBL" id="FOQD01000013">
    <property type="protein sequence ID" value="SFI92870.1"/>
    <property type="molecule type" value="Genomic_DNA"/>
</dbReference>
<dbReference type="Pfam" id="PF20247">
    <property type="entry name" value="DUF6602"/>
    <property type="match status" value="1"/>
</dbReference>